<accession>A0A481ZA53</accession>
<evidence type="ECO:0000256" key="1">
    <source>
        <dbReference type="SAM" id="Phobius"/>
    </source>
</evidence>
<proteinExistence type="predicted"/>
<evidence type="ECO:0000313" key="2">
    <source>
        <dbReference type="EMBL" id="QBK92774.1"/>
    </source>
</evidence>
<keyword evidence="1" id="KW-0812">Transmembrane</keyword>
<keyword evidence="2" id="KW-0378">Hydrolase</keyword>
<dbReference type="EMBL" id="MK500582">
    <property type="protein sequence ID" value="QBK92774.1"/>
    <property type="molecule type" value="Genomic_DNA"/>
</dbReference>
<keyword evidence="2" id="KW-0540">Nuclease</keyword>
<organism evidence="2">
    <name type="scientific">Pithovirus LCPAC401</name>
    <dbReference type="NCBI Taxonomy" id="2506595"/>
    <lineage>
        <taxon>Viruses</taxon>
        <taxon>Pithoviruses</taxon>
    </lineage>
</organism>
<sequence length="191" mass="22392">MRSILFKHCYVIIIVLVIILFFLWVFFGGKDHEFAGIGCPSKCSINEPSNACTIEETCTIEEPIKKKIKRSKGETECVRVLEKLFDREFKRVRPPFLKSPETGRNLELDCYNEELKLAIEYNGRQHYKYPSFPGFTEDQFKAQLQRDQFKRERCNELGIFLITVPYHIGISDIEEYIVRLLPYTLRGLANL</sequence>
<gene>
    <name evidence="2" type="ORF">LCPAC401_04120</name>
</gene>
<protein>
    <submittedName>
        <fullName evidence="2">Restriction endonuclease</fullName>
    </submittedName>
</protein>
<keyword evidence="1" id="KW-0472">Membrane</keyword>
<keyword evidence="2" id="KW-0255">Endonuclease</keyword>
<reference evidence="2" key="1">
    <citation type="journal article" date="2019" name="MBio">
        <title>Virus Genomes from Deep Sea Sediments Expand the Ocean Megavirome and Support Independent Origins of Viral Gigantism.</title>
        <authorList>
            <person name="Backstrom D."/>
            <person name="Yutin N."/>
            <person name="Jorgensen S.L."/>
            <person name="Dharamshi J."/>
            <person name="Homa F."/>
            <person name="Zaremba-Niedwiedzka K."/>
            <person name="Spang A."/>
            <person name="Wolf Y.I."/>
            <person name="Koonin E.V."/>
            <person name="Ettema T.J."/>
        </authorList>
    </citation>
    <scope>NUCLEOTIDE SEQUENCE</scope>
</reference>
<keyword evidence="1" id="KW-1133">Transmembrane helix</keyword>
<feature type="transmembrane region" description="Helical" evidence="1">
    <location>
        <begin position="9"/>
        <end position="27"/>
    </location>
</feature>
<name>A0A481ZA53_9VIRU</name>
<dbReference type="GO" id="GO:0004519">
    <property type="term" value="F:endonuclease activity"/>
    <property type="evidence" value="ECO:0007669"/>
    <property type="project" value="UniProtKB-KW"/>
</dbReference>
<dbReference type="Gene3D" id="3.40.960.10">
    <property type="entry name" value="VSR Endonuclease"/>
    <property type="match status" value="1"/>
</dbReference>